<accession>A0A1X7NB51</accession>
<proteinExistence type="predicted"/>
<protein>
    <submittedName>
        <fullName evidence="2">Uncharacterized protein</fullName>
    </submittedName>
</protein>
<organism evidence="2 3">
    <name type="scientific">Carnobacterium iners</name>
    <dbReference type="NCBI Taxonomy" id="1073423"/>
    <lineage>
        <taxon>Bacteria</taxon>
        <taxon>Bacillati</taxon>
        <taxon>Bacillota</taxon>
        <taxon>Bacilli</taxon>
        <taxon>Lactobacillales</taxon>
        <taxon>Carnobacteriaceae</taxon>
        <taxon>Carnobacterium</taxon>
    </lineage>
</organism>
<name>A0A1X7NB51_9LACT</name>
<keyword evidence="3" id="KW-1185">Reference proteome</keyword>
<evidence type="ECO:0000256" key="1">
    <source>
        <dbReference type="SAM" id="Phobius"/>
    </source>
</evidence>
<reference evidence="2 3" key="1">
    <citation type="submission" date="2017-04" db="EMBL/GenBank/DDBJ databases">
        <authorList>
            <person name="Afonso C.L."/>
            <person name="Miller P.J."/>
            <person name="Scott M.A."/>
            <person name="Spackman E."/>
            <person name="Goraichik I."/>
            <person name="Dimitrov K.M."/>
            <person name="Suarez D.L."/>
            <person name="Swayne D.E."/>
        </authorList>
    </citation>
    <scope>NUCLEOTIDE SEQUENCE [LARGE SCALE GENOMIC DNA]</scope>
    <source>
        <strain evidence="2 3">LMG26642</strain>
    </source>
</reference>
<dbReference type="Proteomes" id="UP000193435">
    <property type="component" value="Unassembled WGS sequence"/>
</dbReference>
<sequence>MFELFNFMGYDLEPQQSSPGISLMSAGVTKVVKKGKGSWDIYLSKGFLKVYYGAGTVLGAGLATAIAAMVPGVGLAVASTMVATLSGILGSEVNHGVVFRIRNWKMSSSGRQ</sequence>
<dbReference type="AlphaFoldDB" id="A0A1X7NB51"/>
<evidence type="ECO:0000313" key="3">
    <source>
        <dbReference type="Proteomes" id="UP000193435"/>
    </source>
</evidence>
<keyword evidence="1" id="KW-0472">Membrane</keyword>
<dbReference type="EMBL" id="FXBJ01000002">
    <property type="protein sequence ID" value="SMH34040.1"/>
    <property type="molecule type" value="Genomic_DNA"/>
</dbReference>
<feature type="transmembrane region" description="Helical" evidence="1">
    <location>
        <begin position="76"/>
        <end position="99"/>
    </location>
</feature>
<keyword evidence="1" id="KW-0812">Transmembrane</keyword>
<feature type="transmembrane region" description="Helical" evidence="1">
    <location>
        <begin position="50"/>
        <end position="70"/>
    </location>
</feature>
<dbReference type="RefSeq" id="WP_085559754.1">
    <property type="nucleotide sequence ID" value="NZ_FOAH01000058.1"/>
</dbReference>
<evidence type="ECO:0000313" key="2">
    <source>
        <dbReference type="EMBL" id="SMH34040.1"/>
    </source>
</evidence>
<gene>
    <name evidence="2" type="ORF">SAMN04488700_1622</name>
</gene>
<keyword evidence="1" id="KW-1133">Transmembrane helix</keyword>